<sequence>MAPFGSFTVPSIAESEKGLGQGLLNHILGTVPHRPLREKKSVSAKRANPHDDNPPLITDDELSSAQHEVKAAVVKQMGNAIPKWLEYHSGKVTPVGAMSKTAQECDTIIMFLTCLAGVNVLRYHSLTAKQLFRKQNQDINTCFNMFWNEQGGATKDWAVVHMVFIASEFEKLSTEDQERWAAFAERTSAERKRSKDGGWTEPALLPPKEIQSLIYAATYQGAVHNAQAPNLEEEDKPMSLGDIHEGQDKSPMPLCFHEVGGQPYQLWLAAIGEFMLSCYTSKEQKAHALPRVAQPPGPLPFGWPILHVDGDDEDQSENESGTEGKKQKKKRKPSKKWACKSSATEVDKGVRTNKRRKGVHEETLTQASPGQALPSIIVGSAVRMRISGHEPLPNIMNTVAVIHPVMEDNANLIDPCLLTTGLYPGSLIPNCGPNDCPNPFLLSLPQNMFADRIIEAPPSARGSSYPAQSLPLEPPPNEEMALTTGGTKHTENWLPWFAEAHTYLGCFELGAEWEHLVDLLTQVE</sequence>
<accession>A0AA39UDL1</accession>
<feature type="region of interest" description="Disordered" evidence="1">
    <location>
        <begin position="459"/>
        <end position="483"/>
    </location>
</feature>
<gene>
    <name evidence="2" type="ORF">EDD18DRAFT_1362382</name>
</gene>
<feature type="compositionally biased region" description="Basic residues" evidence="1">
    <location>
        <begin position="326"/>
        <end position="338"/>
    </location>
</feature>
<proteinExistence type="predicted"/>
<feature type="region of interest" description="Disordered" evidence="1">
    <location>
        <begin position="35"/>
        <end position="55"/>
    </location>
</feature>
<protein>
    <submittedName>
        <fullName evidence="2">Uncharacterized protein</fullName>
    </submittedName>
</protein>
<dbReference type="AlphaFoldDB" id="A0AA39UDL1"/>
<dbReference type="EMBL" id="JAUEPU010000064">
    <property type="protein sequence ID" value="KAK0482848.1"/>
    <property type="molecule type" value="Genomic_DNA"/>
</dbReference>
<comment type="caution">
    <text evidence="2">The sequence shown here is derived from an EMBL/GenBank/DDBJ whole genome shotgun (WGS) entry which is preliminary data.</text>
</comment>
<feature type="region of interest" description="Disordered" evidence="1">
    <location>
        <begin position="300"/>
        <end position="367"/>
    </location>
</feature>
<evidence type="ECO:0000256" key="1">
    <source>
        <dbReference type="SAM" id="MobiDB-lite"/>
    </source>
</evidence>
<dbReference type="Proteomes" id="UP001175228">
    <property type="component" value="Unassembled WGS sequence"/>
</dbReference>
<organism evidence="2 3">
    <name type="scientific">Armillaria luteobubalina</name>
    <dbReference type="NCBI Taxonomy" id="153913"/>
    <lineage>
        <taxon>Eukaryota</taxon>
        <taxon>Fungi</taxon>
        <taxon>Dikarya</taxon>
        <taxon>Basidiomycota</taxon>
        <taxon>Agaricomycotina</taxon>
        <taxon>Agaricomycetes</taxon>
        <taxon>Agaricomycetidae</taxon>
        <taxon>Agaricales</taxon>
        <taxon>Marasmiineae</taxon>
        <taxon>Physalacriaceae</taxon>
        <taxon>Armillaria</taxon>
    </lineage>
</organism>
<evidence type="ECO:0000313" key="2">
    <source>
        <dbReference type="EMBL" id="KAK0482848.1"/>
    </source>
</evidence>
<evidence type="ECO:0000313" key="3">
    <source>
        <dbReference type="Proteomes" id="UP001175228"/>
    </source>
</evidence>
<keyword evidence="3" id="KW-1185">Reference proteome</keyword>
<reference evidence="2" key="1">
    <citation type="submission" date="2023-06" db="EMBL/GenBank/DDBJ databases">
        <authorList>
            <consortium name="Lawrence Berkeley National Laboratory"/>
            <person name="Ahrendt S."/>
            <person name="Sahu N."/>
            <person name="Indic B."/>
            <person name="Wong-Bajracharya J."/>
            <person name="Merenyi Z."/>
            <person name="Ke H.-M."/>
            <person name="Monk M."/>
            <person name="Kocsube S."/>
            <person name="Drula E."/>
            <person name="Lipzen A."/>
            <person name="Balint B."/>
            <person name="Henrissat B."/>
            <person name="Andreopoulos B."/>
            <person name="Martin F.M."/>
            <person name="Harder C.B."/>
            <person name="Rigling D."/>
            <person name="Ford K.L."/>
            <person name="Foster G.D."/>
            <person name="Pangilinan J."/>
            <person name="Papanicolaou A."/>
            <person name="Barry K."/>
            <person name="LaButti K."/>
            <person name="Viragh M."/>
            <person name="Koriabine M."/>
            <person name="Yan M."/>
            <person name="Riley R."/>
            <person name="Champramary S."/>
            <person name="Plett K.L."/>
            <person name="Tsai I.J."/>
            <person name="Slot J."/>
            <person name="Sipos G."/>
            <person name="Plett J."/>
            <person name="Nagy L.G."/>
            <person name="Grigoriev I.V."/>
        </authorList>
    </citation>
    <scope>NUCLEOTIDE SEQUENCE</scope>
    <source>
        <strain evidence="2">HWK02</strain>
    </source>
</reference>
<name>A0AA39UDL1_9AGAR</name>